<dbReference type="Gene3D" id="3.10.450.610">
    <property type="match status" value="1"/>
</dbReference>
<accession>Q0B2M5</accession>
<gene>
    <name evidence="1" type="ordered locus">Bamb_6054</name>
</gene>
<name>Q0B2M5_BURCM</name>
<protein>
    <recommendedName>
        <fullName evidence="3">DUF4902 domain-containing protein</fullName>
    </recommendedName>
</protein>
<organism evidence="1 2">
    <name type="scientific">Burkholderia ambifaria (strain ATCC BAA-244 / DSM 16087 / CCUG 44356 / LMG 19182 / AMMD)</name>
    <name type="common">Burkholderia cepacia (strain AMMD)</name>
    <dbReference type="NCBI Taxonomy" id="339670"/>
    <lineage>
        <taxon>Bacteria</taxon>
        <taxon>Pseudomonadati</taxon>
        <taxon>Pseudomonadota</taxon>
        <taxon>Betaproteobacteria</taxon>
        <taxon>Burkholderiales</taxon>
        <taxon>Burkholderiaceae</taxon>
        <taxon>Burkholderia</taxon>
        <taxon>Burkholderia cepacia complex</taxon>
    </lineage>
</organism>
<dbReference type="KEGG" id="bam:Bamb_6054"/>
<dbReference type="AlphaFoldDB" id="Q0B2M5"/>
<dbReference type="eggNOG" id="ENOG5030X4Z">
    <property type="taxonomic scope" value="Bacteria"/>
</dbReference>
<reference evidence="1" key="1">
    <citation type="submission" date="2006-08" db="EMBL/GenBank/DDBJ databases">
        <title>Complete sequence of Chromosome 3 of Burkholderia cepacia AMMD.</title>
        <authorList>
            <consortium name="US DOE Joint Genome Institute"/>
            <person name="Copeland A."/>
            <person name="Lucas S."/>
            <person name="Lapidus A."/>
            <person name="Barry K."/>
            <person name="Detter J.C."/>
            <person name="Glavina del Rio T."/>
            <person name="Hammon N."/>
            <person name="Israni S."/>
            <person name="Pitluck S."/>
            <person name="Bruce D."/>
            <person name="Chain P."/>
            <person name="Malfatti S."/>
            <person name="Shin M."/>
            <person name="Vergez L."/>
            <person name="Schmutz J."/>
            <person name="Larimer F."/>
            <person name="Land M."/>
            <person name="Hauser L."/>
            <person name="Kyrpides N."/>
            <person name="Kim E."/>
            <person name="Parke J."/>
            <person name="Coenye T."/>
            <person name="Konstantinidis K."/>
            <person name="Ramette A."/>
            <person name="Tiedje J."/>
            <person name="Richardson P."/>
        </authorList>
    </citation>
    <scope>NUCLEOTIDE SEQUENCE</scope>
    <source>
        <strain evidence="1">AMMD</strain>
    </source>
</reference>
<sequence length="165" mass="18629">MFEGNGRHSRAMRSGRDTRQTRRLLLDLKPDGHAMPAYFDTCSHDGYVRVSATQLASITLALLYAACDERVLSDAWDLGLPACHAGHCEWIDTNWRPPMTFGWAWLTDRDRTCRMFPNSVTSNVMIVCARGYDVGPDHTRSLLADWINTLPWTVSVRAHLALPVL</sequence>
<evidence type="ECO:0008006" key="3">
    <source>
        <dbReference type="Google" id="ProtNLM"/>
    </source>
</evidence>
<dbReference type="Pfam" id="PF16245">
    <property type="entry name" value="DUF4902"/>
    <property type="match status" value="1"/>
</dbReference>
<dbReference type="EMBL" id="CP000442">
    <property type="protein sequence ID" value="ABI91598.1"/>
    <property type="molecule type" value="Genomic_DNA"/>
</dbReference>
<evidence type="ECO:0000313" key="2">
    <source>
        <dbReference type="Proteomes" id="UP000000662"/>
    </source>
</evidence>
<evidence type="ECO:0000313" key="1">
    <source>
        <dbReference type="EMBL" id="ABI91598.1"/>
    </source>
</evidence>
<dbReference type="InterPro" id="IPR032598">
    <property type="entry name" value="RsaM-like"/>
</dbReference>
<dbReference type="Proteomes" id="UP000000662">
    <property type="component" value="Chromosome 3"/>
</dbReference>
<proteinExistence type="predicted"/>
<keyword evidence="2" id="KW-1185">Reference proteome</keyword>